<dbReference type="Gene3D" id="3.90.226.10">
    <property type="entry name" value="2-enoyl-CoA Hydratase, Chain A, domain 1"/>
    <property type="match status" value="1"/>
</dbReference>
<evidence type="ECO:0000256" key="1">
    <source>
        <dbReference type="ARBA" id="ARBA00005254"/>
    </source>
</evidence>
<name>A0A1L3ZZ12_9SPHN</name>
<evidence type="ECO:0000313" key="3">
    <source>
        <dbReference type="Proteomes" id="UP000182063"/>
    </source>
</evidence>
<dbReference type="AlphaFoldDB" id="A0A1L3ZZ12"/>
<dbReference type="PANTHER" id="PTHR43459:SF1">
    <property type="entry name" value="EG:BACN32G11.4 PROTEIN"/>
    <property type="match status" value="1"/>
</dbReference>
<dbReference type="CDD" id="cd06558">
    <property type="entry name" value="crotonase-like"/>
    <property type="match status" value="1"/>
</dbReference>
<dbReference type="SUPFAM" id="SSF52096">
    <property type="entry name" value="ClpP/crotonase"/>
    <property type="match status" value="1"/>
</dbReference>
<dbReference type="OrthoDB" id="9781757at2"/>
<gene>
    <name evidence="2" type="ORF">BSL82_00855</name>
</gene>
<dbReference type="InterPro" id="IPR014748">
    <property type="entry name" value="Enoyl-CoA_hydra_C"/>
</dbReference>
<dbReference type="Proteomes" id="UP000182063">
    <property type="component" value="Chromosome"/>
</dbReference>
<accession>A0A1L3ZZ12</accession>
<dbReference type="Gene3D" id="1.10.12.10">
    <property type="entry name" value="Lyase 2-enoyl-coa Hydratase, Chain A, domain 2"/>
    <property type="match status" value="1"/>
</dbReference>
<dbReference type="Pfam" id="PF00378">
    <property type="entry name" value="ECH_1"/>
    <property type="match status" value="1"/>
</dbReference>
<dbReference type="PANTHER" id="PTHR43459">
    <property type="entry name" value="ENOYL-COA HYDRATASE"/>
    <property type="match status" value="1"/>
</dbReference>
<dbReference type="STRING" id="1921510.BSL82_00855"/>
<proteinExistence type="inferred from homology"/>
<protein>
    <submittedName>
        <fullName evidence="2">Enoyl-CoA hydratase</fullName>
    </submittedName>
</protein>
<dbReference type="InterPro" id="IPR001753">
    <property type="entry name" value="Enoyl-CoA_hydra/iso"/>
</dbReference>
<organism evidence="2 3">
    <name type="scientific">Tardibacter chloracetimidivorans</name>
    <dbReference type="NCBI Taxonomy" id="1921510"/>
    <lineage>
        <taxon>Bacteria</taxon>
        <taxon>Pseudomonadati</taxon>
        <taxon>Pseudomonadota</taxon>
        <taxon>Alphaproteobacteria</taxon>
        <taxon>Sphingomonadales</taxon>
        <taxon>Sphingomonadaceae</taxon>
        <taxon>Tardibacter</taxon>
    </lineage>
</organism>
<dbReference type="GO" id="GO:0003824">
    <property type="term" value="F:catalytic activity"/>
    <property type="evidence" value="ECO:0007669"/>
    <property type="project" value="UniProtKB-ARBA"/>
</dbReference>
<evidence type="ECO:0000313" key="2">
    <source>
        <dbReference type="EMBL" id="API60874.1"/>
    </source>
</evidence>
<dbReference type="RefSeq" id="WP_072598529.1">
    <property type="nucleotide sequence ID" value="NZ_CP018221.1"/>
</dbReference>
<reference evidence="3" key="1">
    <citation type="submission" date="2016-11" db="EMBL/GenBank/DDBJ databases">
        <title>Complete Genome Sequence of alachlor-degrading Sphingomonas sp. strain JJ-A5.</title>
        <authorList>
            <person name="Lee H."/>
            <person name="Ka J.-O."/>
        </authorList>
    </citation>
    <scope>NUCLEOTIDE SEQUENCE [LARGE SCALE GENOMIC DNA]</scope>
    <source>
        <strain evidence="3">JJ-A5</strain>
    </source>
</reference>
<keyword evidence="3" id="KW-1185">Reference proteome</keyword>
<dbReference type="EMBL" id="CP018221">
    <property type="protein sequence ID" value="API60874.1"/>
    <property type="molecule type" value="Genomic_DNA"/>
</dbReference>
<comment type="similarity">
    <text evidence="1">Belongs to the enoyl-CoA hydratase/isomerase family.</text>
</comment>
<dbReference type="KEGG" id="sphj:BSL82_00855"/>
<sequence length="261" mass="27595">MSGDAPVLFQHENGVARLTLNRPDAGNTIDLPLARALMDAAIACDEDDAIRVVVLTGAGKMFCAGGDIDGFAVAGEDTGTLFKHLTAPVHSAVSKLMRMEKPLVTVINGPAAGAGLSLALMGDVVIAARSAKFAFAYGAIGLTPDGGASWFLPRLIGMRRAQELALLNRRLSGEEAAELGLITRVVDDEALAEEADKVVAQLSASATRAMGRTRNLLLSSFTNSLEEQMELEARAISLSSRDEGREGVAAFLEKRKPDFTR</sequence>
<dbReference type="InterPro" id="IPR029045">
    <property type="entry name" value="ClpP/crotonase-like_dom_sf"/>
</dbReference>